<dbReference type="InterPro" id="IPR030802">
    <property type="entry name" value="Permease_MalE"/>
</dbReference>
<reference evidence="2 4" key="1">
    <citation type="submission" date="2014-09" db="EMBL/GenBank/DDBJ databases">
        <authorList>
            <person name="Loux Valentin"/>
            <person name="Dugat Thibaut"/>
        </authorList>
    </citation>
    <scope>NUCLEOTIDE SEQUENCE [LARGE SCALE GENOMIC DNA]</scope>
    <source>
        <strain evidence="2 4">BOV-10_179</strain>
    </source>
</reference>
<dbReference type="GO" id="GO:0043190">
    <property type="term" value="C:ATP-binding cassette (ABC) transporter complex"/>
    <property type="evidence" value="ECO:0007669"/>
    <property type="project" value="InterPro"/>
</dbReference>
<dbReference type="Pfam" id="PF02405">
    <property type="entry name" value="MlaE"/>
    <property type="match status" value="1"/>
</dbReference>
<keyword evidence="1" id="KW-0472">Membrane</keyword>
<feature type="transmembrane region" description="Helical" evidence="1">
    <location>
        <begin position="241"/>
        <end position="264"/>
    </location>
</feature>
<name>A0A098EFB9_ANAPH</name>
<keyword evidence="1" id="KW-0812">Transmembrane</keyword>
<dbReference type="Proteomes" id="UP000055047">
    <property type="component" value="Unassembled WGS sequence"/>
</dbReference>
<sequence length="265" mass="28406">MRMELCKNIPLFFFAAVGRYFVGLLIPVGRVAIFCVKAVFHSLVPPYYLWITTKQFFEVWFFSLPIVAVTSLFTGGALALQDTLVGSAKVSGNFMAGIVTVAIVRELGPVLLGLIVAGRIGAAVAAEIGTMRITEQIDALTTLDTDPFHYLIAPRVIALVLAMPVLMIYADILGVFGGFVVGTLGLGYGQEEYLGGVMEFLLLQDVIEGLVKAVSFGLVISLVGCYNGYHCEIGARGVGTATTKTSVAASMLIILLNYIITVFYA</sequence>
<feature type="transmembrane region" description="Helical" evidence="1">
    <location>
        <begin position="209"/>
        <end position="229"/>
    </location>
</feature>
<keyword evidence="1" id="KW-1133">Transmembrane helix</keyword>
<evidence type="ECO:0000313" key="3">
    <source>
        <dbReference type="EMBL" id="SBO14571.1"/>
    </source>
</evidence>
<dbReference type="PANTHER" id="PTHR30188:SF4">
    <property type="entry name" value="PROTEIN TRIGALACTOSYLDIACYLGLYCEROL 1, CHLOROPLASTIC"/>
    <property type="match status" value="1"/>
</dbReference>
<dbReference type="Proteomes" id="UP000078419">
    <property type="component" value="Unassembled WGS sequence"/>
</dbReference>
<evidence type="ECO:0000313" key="5">
    <source>
        <dbReference type="Proteomes" id="UP000078419"/>
    </source>
</evidence>
<dbReference type="AlphaFoldDB" id="A0A098EFB9"/>
<protein>
    <submittedName>
        <fullName evidence="3">Phospholipid ABC transporter permease protein MlaE</fullName>
    </submittedName>
    <submittedName>
        <fullName evidence="2">Toluene tolerance efflux ABC superfamily ATP binding cassette transporter, membrane protein</fullName>
    </submittedName>
</protein>
<feature type="transmembrane region" description="Helical" evidence="1">
    <location>
        <begin position="60"/>
        <end position="80"/>
    </location>
</feature>
<dbReference type="EMBL" id="CCXQ01000021">
    <property type="protein sequence ID" value="CEG20497.1"/>
    <property type="molecule type" value="Genomic_DNA"/>
</dbReference>
<reference evidence="3" key="2">
    <citation type="submission" date="2016-03" db="EMBL/GenBank/DDBJ databases">
        <authorList>
            <person name="Loux V."/>
        </authorList>
    </citation>
    <scope>NUCLEOTIDE SEQUENCE</scope>
    <source>
        <strain evidence="3">C1</strain>
    </source>
</reference>
<dbReference type="GO" id="GO:0005548">
    <property type="term" value="F:phospholipid transporter activity"/>
    <property type="evidence" value="ECO:0007669"/>
    <property type="project" value="TreeGrafter"/>
</dbReference>
<reference evidence="5" key="3">
    <citation type="submission" date="2016-03" db="EMBL/GenBank/DDBJ databases">
        <authorList>
            <person name="Loux Valentin"/>
        </authorList>
    </citation>
    <scope>NUCLEOTIDE SEQUENCE [LARGE SCALE GENOMIC DNA]</scope>
    <source>
        <strain evidence="5">C1</strain>
    </source>
</reference>
<evidence type="ECO:0000313" key="4">
    <source>
        <dbReference type="Proteomes" id="UP000055047"/>
    </source>
</evidence>
<evidence type="ECO:0000256" key="1">
    <source>
        <dbReference type="SAM" id="Phobius"/>
    </source>
</evidence>
<dbReference type="PANTHER" id="PTHR30188">
    <property type="entry name" value="ABC TRANSPORTER PERMEASE PROTEIN-RELATED"/>
    <property type="match status" value="1"/>
</dbReference>
<accession>A0A098EFB9</accession>
<evidence type="ECO:0000313" key="2">
    <source>
        <dbReference type="EMBL" id="CEG20497.1"/>
    </source>
</evidence>
<feature type="transmembrane region" description="Helical" evidence="1">
    <location>
        <begin position="156"/>
        <end position="189"/>
    </location>
</feature>
<gene>
    <name evidence="2" type="primary">ttg2B</name>
    <name evidence="3" type="synonym">mlaE</name>
    <name evidence="3" type="ORF">ANAPC1_00930</name>
    <name evidence="2" type="ORF">ANAPHAGO_00596</name>
</gene>
<proteinExistence type="predicted"/>
<organism evidence="2 4">
    <name type="scientific">Anaplasma phagocytophilum</name>
    <name type="common">Ehrlichia phagocytophila</name>
    <dbReference type="NCBI Taxonomy" id="948"/>
    <lineage>
        <taxon>Bacteria</taxon>
        <taxon>Pseudomonadati</taxon>
        <taxon>Pseudomonadota</taxon>
        <taxon>Alphaproteobacteria</taxon>
        <taxon>Rickettsiales</taxon>
        <taxon>Anaplasmataceae</taxon>
        <taxon>Anaplasma</taxon>
        <taxon>phagocytophilum group</taxon>
    </lineage>
</organism>
<dbReference type="EMBL" id="FLLR01000042">
    <property type="protein sequence ID" value="SBO14571.1"/>
    <property type="molecule type" value="Genomic_DNA"/>
</dbReference>
<feature type="transmembrane region" description="Helical" evidence="1">
    <location>
        <begin position="12"/>
        <end position="40"/>
    </location>
</feature>